<dbReference type="GO" id="GO:0050518">
    <property type="term" value="F:2-C-methyl-D-erythritol 4-phosphate cytidylyltransferase activity"/>
    <property type="evidence" value="ECO:0007669"/>
    <property type="project" value="UniProtKB-EC"/>
</dbReference>
<name>A0ABS3EAF3_9GAMM</name>
<evidence type="ECO:0000256" key="6">
    <source>
        <dbReference type="ARBA" id="ARBA00023229"/>
    </source>
</evidence>
<dbReference type="Proteomes" id="UP000664293">
    <property type="component" value="Unassembled WGS sequence"/>
</dbReference>
<feature type="site" description="Transition state stabilizer" evidence="7">
    <location>
        <position position="24"/>
    </location>
</feature>
<dbReference type="SUPFAM" id="SSF53448">
    <property type="entry name" value="Nucleotide-diphospho-sugar transferases"/>
    <property type="match status" value="1"/>
</dbReference>
<dbReference type="RefSeq" id="WP_207003292.1">
    <property type="nucleotide sequence ID" value="NZ_JAEKJR010000002.1"/>
</dbReference>
<feature type="site" description="Positions MEP for the nucleophilic attack" evidence="7">
    <location>
        <position position="220"/>
    </location>
</feature>
<protein>
    <recommendedName>
        <fullName evidence="7">2-C-methyl-D-erythritol 4-phosphate cytidylyltransferase</fullName>
        <ecNumber evidence="7">2.7.7.60</ecNumber>
    </recommendedName>
    <alternativeName>
        <fullName evidence="7">4-diphosphocytidyl-2C-methyl-D-erythritol synthase</fullName>
    </alternativeName>
    <alternativeName>
        <fullName evidence="7">MEP cytidylyltransferase</fullName>
        <shortName evidence="7">MCT</shortName>
    </alternativeName>
</protein>
<comment type="caution">
    <text evidence="8">The sequence shown here is derived from an EMBL/GenBank/DDBJ whole genome shotgun (WGS) entry which is preliminary data.</text>
</comment>
<evidence type="ECO:0000313" key="9">
    <source>
        <dbReference type="Proteomes" id="UP000664293"/>
    </source>
</evidence>
<dbReference type="EMBL" id="JAEKJR010000002">
    <property type="protein sequence ID" value="MBN8432044.1"/>
    <property type="molecule type" value="Genomic_DNA"/>
</dbReference>
<dbReference type="EC" id="2.7.7.60" evidence="7"/>
<dbReference type="InterPro" id="IPR018294">
    <property type="entry name" value="ISPD_synthase_CS"/>
</dbReference>
<evidence type="ECO:0000256" key="3">
    <source>
        <dbReference type="ARBA" id="ARBA00009789"/>
    </source>
</evidence>
<evidence type="ECO:0000313" key="8">
    <source>
        <dbReference type="EMBL" id="MBN8432044.1"/>
    </source>
</evidence>
<dbReference type="NCBIfam" id="TIGR00453">
    <property type="entry name" value="ispD"/>
    <property type="match status" value="1"/>
</dbReference>
<dbReference type="PROSITE" id="PS01295">
    <property type="entry name" value="ISPD"/>
    <property type="match status" value="1"/>
</dbReference>
<accession>A0ABS3EAF3</accession>
<dbReference type="InterPro" id="IPR029044">
    <property type="entry name" value="Nucleotide-diphossugar_trans"/>
</dbReference>
<keyword evidence="4 7" id="KW-0808">Transferase</keyword>
<reference evidence="8 9" key="1">
    <citation type="submission" date="2020-12" db="EMBL/GenBank/DDBJ databases">
        <title>Oil enriched cultivation method for isolating marine PHA-producing bacteria.</title>
        <authorList>
            <person name="Zheng W."/>
            <person name="Yu S."/>
            <person name="Huang Y."/>
        </authorList>
    </citation>
    <scope>NUCLEOTIDE SEQUENCE [LARGE SCALE GENOMIC DNA]</scope>
    <source>
        <strain evidence="8 9">SN0-2</strain>
    </source>
</reference>
<keyword evidence="9" id="KW-1185">Reference proteome</keyword>
<keyword evidence="6 7" id="KW-0414">Isoprene biosynthesis</keyword>
<feature type="site" description="Transition state stabilizer" evidence="7">
    <location>
        <position position="31"/>
    </location>
</feature>
<dbReference type="CDD" id="cd02516">
    <property type="entry name" value="CDP-ME_synthetase"/>
    <property type="match status" value="1"/>
</dbReference>
<dbReference type="PANTHER" id="PTHR32125:SF4">
    <property type="entry name" value="2-C-METHYL-D-ERYTHRITOL 4-PHOSPHATE CYTIDYLYLTRANSFERASE, CHLOROPLASTIC"/>
    <property type="match status" value="1"/>
</dbReference>
<comment type="similarity">
    <text evidence="3 7">Belongs to the IspD/TarI cytidylyltransferase family. IspD subfamily.</text>
</comment>
<dbReference type="PANTHER" id="PTHR32125">
    <property type="entry name" value="2-C-METHYL-D-ERYTHRITOL 4-PHOSPHATE CYTIDYLYLTRANSFERASE, CHLOROPLASTIC"/>
    <property type="match status" value="1"/>
</dbReference>
<sequence>MTTVETPPETGYWVIVPAAGSGKRMGADKPKQYLPLAGKPLIAHTLDNILGWPGVAGVVVAIAADDHEFATLAAAQDPKVHTVTGGAERADSVLAALQYLSARTAPDTTVLVHDAARPLVSKGDITKLLSAGPIALLAQPASDTVKRTQADQGSPRVSQTLPRAQIWLAQTPQKAPLERLRGALQAGLAQHPEAITDEASALELAGDEPELVAACRSNFKVTHPADLMLAEALLQHRQTLDQIQSGIEQ</sequence>
<evidence type="ECO:0000256" key="1">
    <source>
        <dbReference type="ARBA" id="ARBA00001282"/>
    </source>
</evidence>
<dbReference type="Pfam" id="PF01128">
    <property type="entry name" value="IspD"/>
    <property type="match status" value="1"/>
</dbReference>
<proteinExistence type="inferred from homology"/>
<dbReference type="InterPro" id="IPR001228">
    <property type="entry name" value="IspD"/>
</dbReference>
<comment type="function">
    <text evidence="7">Catalyzes the formation of 4-diphosphocytidyl-2-C-methyl-D-erythritol from CTP and 2-C-methyl-D-erythritol 4-phosphate (MEP).</text>
</comment>
<gene>
    <name evidence="7" type="primary">ispD</name>
    <name evidence="8" type="ORF">JF535_14420</name>
</gene>
<feature type="site" description="Positions MEP for the nucleophilic attack" evidence="7">
    <location>
        <position position="163"/>
    </location>
</feature>
<keyword evidence="5 7" id="KW-0548">Nucleotidyltransferase</keyword>
<dbReference type="InterPro" id="IPR050088">
    <property type="entry name" value="IspD/TarI_cytidylyltransf_bact"/>
</dbReference>
<comment type="catalytic activity">
    <reaction evidence="1 7">
        <text>2-C-methyl-D-erythritol 4-phosphate + CTP + H(+) = 4-CDP-2-C-methyl-D-erythritol + diphosphate</text>
        <dbReference type="Rhea" id="RHEA:13429"/>
        <dbReference type="ChEBI" id="CHEBI:15378"/>
        <dbReference type="ChEBI" id="CHEBI:33019"/>
        <dbReference type="ChEBI" id="CHEBI:37563"/>
        <dbReference type="ChEBI" id="CHEBI:57823"/>
        <dbReference type="ChEBI" id="CHEBI:58262"/>
        <dbReference type="EC" id="2.7.7.60"/>
    </reaction>
</comment>
<dbReference type="Gene3D" id="3.90.550.10">
    <property type="entry name" value="Spore Coat Polysaccharide Biosynthesis Protein SpsA, Chain A"/>
    <property type="match status" value="1"/>
</dbReference>
<evidence type="ECO:0000256" key="2">
    <source>
        <dbReference type="ARBA" id="ARBA00004787"/>
    </source>
</evidence>
<evidence type="ECO:0000256" key="4">
    <source>
        <dbReference type="ARBA" id="ARBA00022679"/>
    </source>
</evidence>
<dbReference type="HAMAP" id="MF_00108">
    <property type="entry name" value="IspD"/>
    <property type="match status" value="1"/>
</dbReference>
<organism evidence="8 9">
    <name type="scientific">Microbulbifer salipaludis</name>
    <dbReference type="NCBI Taxonomy" id="187980"/>
    <lineage>
        <taxon>Bacteria</taxon>
        <taxon>Pseudomonadati</taxon>
        <taxon>Pseudomonadota</taxon>
        <taxon>Gammaproteobacteria</taxon>
        <taxon>Cellvibrionales</taxon>
        <taxon>Microbulbiferaceae</taxon>
        <taxon>Microbulbifer</taxon>
    </lineage>
</organism>
<evidence type="ECO:0000256" key="7">
    <source>
        <dbReference type="HAMAP-Rule" id="MF_00108"/>
    </source>
</evidence>
<comment type="pathway">
    <text evidence="2 7">Isoprenoid biosynthesis; isopentenyl diphosphate biosynthesis via DXP pathway; isopentenyl diphosphate from 1-deoxy-D-xylulose 5-phosphate: step 2/6.</text>
</comment>
<dbReference type="InterPro" id="IPR034683">
    <property type="entry name" value="IspD/TarI"/>
</dbReference>
<evidence type="ECO:0000256" key="5">
    <source>
        <dbReference type="ARBA" id="ARBA00022695"/>
    </source>
</evidence>